<accession>A0A822ZNZ9</accession>
<gene>
    <name evidence="2" type="ORF">HUJ06_003465</name>
</gene>
<evidence type="ECO:0000313" key="2">
    <source>
        <dbReference type="EMBL" id="DAD45235.1"/>
    </source>
</evidence>
<sequence>MRILKCKEGWQRWDWQFRPASRGFEYFRQRVAECNELHRGIEEELVELENIFQRLEVKVCK</sequence>
<organism evidence="2 3">
    <name type="scientific">Nelumbo nucifera</name>
    <name type="common">Sacred lotus</name>
    <dbReference type="NCBI Taxonomy" id="4432"/>
    <lineage>
        <taxon>Eukaryota</taxon>
        <taxon>Viridiplantae</taxon>
        <taxon>Streptophyta</taxon>
        <taxon>Embryophyta</taxon>
        <taxon>Tracheophyta</taxon>
        <taxon>Spermatophyta</taxon>
        <taxon>Magnoliopsida</taxon>
        <taxon>Proteales</taxon>
        <taxon>Nelumbonaceae</taxon>
        <taxon>Nelumbo</taxon>
    </lineage>
</organism>
<protein>
    <submittedName>
        <fullName evidence="2">Uncharacterized protein</fullName>
    </submittedName>
</protein>
<keyword evidence="3" id="KW-1185">Reference proteome</keyword>
<dbReference type="EMBL" id="DUZY01000007">
    <property type="protein sequence ID" value="DAD45235.1"/>
    <property type="molecule type" value="Genomic_DNA"/>
</dbReference>
<feature type="coiled-coil region" evidence="1">
    <location>
        <begin position="31"/>
        <end position="58"/>
    </location>
</feature>
<dbReference type="Proteomes" id="UP000607653">
    <property type="component" value="Unassembled WGS sequence"/>
</dbReference>
<keyword evidence="1" id="KW-0175">Coiled coil</keyword>
<evidence type="ECO:0000256" key="1">
    <source>
        <dbReference type="SAM" id="Coils"/>
    </source>
</evidence>
<reference evidence="2 3" key="1">
    <citation type="journal article" date="2020" name="Mol. Biol. Evol.">
        <title>Distinct Expression and Methylation Patterns for Genes with Different Fates following a Single Whole-Genome Duplication in Flowering Plants.</title>
        <authorList>
            <person name="Shi T."/>
            <person name="Rahmani R.S."/>
            <person name="Gugger P.F."/>
            <person name="Wang M."/>
            <person name="Li H."/>
            <person name="Zhang Y."/>
            <person name="Li Z."/>
            <person name="Wang Q."/>
            <person name="Van de Peer Y."/>
            <person name="Marchal K."/>
            <person name="Chen J."/>
        </authorList>
    </citation>
    <scope>NUCLEOTIDE SEQUENCE [LARGE SCALE GENOMIC DNA]</scope>
    <source>
        <tissue evidence="2">Leaf</tissue>
    </source>
</reference>
<proteinExistence type="predicted"/>
<dbReference type="AlphaFoldDB" id="A0A822ZNZ9"/>
<comment type="caution">
    <text evidence="2">The sequence shown here is derived from an EMBL/GenBank/DDBJ whole genome shotgun (WGS) entry which is preliminary data.</text>
</comment>
<evidence type="ECO:0000313" key="3">
    <source>
        <dbReference type="Proteomes" id="UP000607653"/>
    </source>
</evidence>
<name>A0A822ZNZ9_NELNU</name>